<evidence type="ECO:0000313" key="2">
    <source>
        <dbReference type="EMBL" id="QWQ32557.1"/>
    </source>
</evidence>
<accession>A0A8F1MBX5</accession>
<dbReference type="EMBL" id="CP076460">
    <property type="protein sequence ID" value="QWQ32557.1"/>
    <property type="molecule type" value="Genomic_DNA"/>
</dbReference>
<dbReference type="AlphaFoldDB" id="A0A8F1MBX5"/>
<name>A0A8F1MBX5_9BACT</name>
<dbReference type="Proteomes" id="UP000679129">
    <property type="component" value="Chromosome"/>
</dbReference>
<proteinExistence type="predicted"/>
<dbReference type="InterPro" id="IPR010119">
    <property type="entry name" value="Gluconeogen_factor"/>
</dbReference>
<dbReference type="SUPFAM" id="SSF142338">
    <property type="entry name" value="CofD-like"/>
    <property type="match status" value="1"/>
</dbReference>
<reference evidence="2" key="1">
    <citation type="submission" date="2021-06" db="EMBL/GenBank/DDBJ databases">
        <title>An adapted protocol for Saccharibacteria cultivation: two new species join this phylum of Candidate Phyla Radiations.</title>
        <authorList>
            <person name="Ibrahim A."/>
            <person name="Maatouk M."/>
            <person name="Zgheib R."/>
            <person name="Haddad G."/>
            <person name="Bou Khalil J."/>
            <person name="Raoult D."/>
            <person name="Bittar F."/>
        </authorList>
    </citation>
    <scope>NUCLEOTIDE SEQUENCE</scope>
    <source>
        <strain evidence="2">IHU1</strain>
    </source>
</reference>
<organism evidence="2 3">
    <name type="scientific">Candidatus Minimicrobia naudis</name>
    <dbReference type="NCBI Taxonomy" id="2841263"/>
    <lineage>
        <taxon>Bacteria</taxon>
        <taxon>Candidatus Saccharimonadota</taxon>
        <taxon>Candidatus Saccharimonadota incertae sedis</taxon>
        <taxon>Candidatus Minimicrobia</taxon>
    </lineage>
</organism>
<sequence>MALSTSPKVRDLFNYRFGEGSMKGHAFGNLFMAALEKMTGSFAEAVELASEVLGGAKTEFIRLLWTTQQCRLS</sequence>
<dbReference type="Gene3D" id="3.40.50.10680">
    <property type="entry name" value="CofD-like domains"/>
    <property type="match status" value="1"/>
</dbReference>
<dbReference type="GO" id="GO:0043743">
    <property type="term" value="F:LPPG:FO 2-phospho-L-lactate transferase activity"/>
    <property type="evidence" value="ECO:0007669"/>
    <property type="project" value="InterPro"/>
</dbReference>
<dbReference type="KEGG" id="mnd:KOY48_01740"/>
<dbReference type="Pfam" id="PF01933">
    <property type="entry name" value="CofD"/>
    <property type="match status" value="1"/>
</dbReference>
<dbReference type="InterPro" id="IPR038136">
    <property type="entry name" value="CofD-like_dom_sf"/>
</dbReference>
<protein>
    <submittedName>
        <fullName evidence="2">YvcK family protein</fullName>
    </submittedName>
</protein>
<evidence type="ECO:0000256" key="1">
    <source>
        <dbReference type="ARBA" id="ARBA00022490"/>
    </source>
</evidence>
<dbReference type="PANTHER" id="PTHR30135">
    <property type="entry name" value="UNCHARACTERIZED PROTEIN YVCK-RELATED"/>
    <property type="match status" value="1"/>
</dbReference>
<dbReference type="InterPro" id="IPR002882">
    <property type="entry name" value="CofD"/>
</dbReference>
<dbReference type="PANTHER" id="PTHR30135:SF3">
    <property type="entry name" value="GLUCONEOGENESIS FACTOR-RELATED"/>
    <property type="match status" value="1"/>
</dbReference>
<evidence type="ECO:0000313" key="3">
    <source>
        <dbReference type="Proteomes" id="UP000679129"/>
    </source>
</evidence>
<keyword evidence="1" id="KW-0963">Cytoplasm</keyword>
<keyword evidence="3" id="KW-1185">Reference proteome</keyword>
<gene>
    <name evidence="2" type="ORF">KOY48_01740</name>
</gene>